<organism evidence="2 3">
    <name type="scientific">Actinoallomurus acaciae</name>
    <dbReference type="NCBI Taxonomy" id="502577"/>
    <lineage>
        <taxon>Bacteria</taxon>
        <taxon>Bacillati</taxon>
        <taxon>Actinomycetota</taxon>
        <taxon>Actinomycetes</taxon>
        <taxon>Streptosporangiales</taxon>
        <taxon>Thermomonosporaceae</taxon>
        <taxon>Actinoallomurus</taxon>
    </lineage>
</organism>
<dbReference type="EMBL" id="JBHLZP010000007">
    <property type="protein sequence ID" value="MFB9831034.1"/>
    <property type="molecule type" value="Genomic_DNA"/>
</dbReference>
<evidence type="ECO:0000313" key="2">
    <source>
        <dbReference type="EMBL" id="MFB9831034.1"/>
    </source>
</evidence>
<dbReference type="InterPro" id="IPR036291">
    <property type="entry name" value="NAD(P)-bd_dom_sf"/>
</dbReference>
<dbReference type="RefSeq" id="WP_378194298.1">
    <property type="nucleotide sequence ID" value="NZ_JBHLZP010000007.1"/>
</dbReference>
<dbReference type="InterPro" id="IPR008030">
    <property type="entry name" value="NmrA-like"/>
</dbReference>
<dbReference type="SUPFAM" id="SSF51735">
    <property type="entry name" value="NAD(P)-binding Rossmann-fold domains"/>
    <property type="match status" value="1"/>
</dbReference>
<gene>
    <name evidence="2" type="ORF">ACFFNX_02380</name>
</gene>
<comment type="caution">
    <text evidence="2">The sequence shown here is derived from an EMBL/GenBank/DDBJ whole genome shotgun (WGS) entry which is preliminary data.</text>
</comment>
<dbReference type="InterPro" id="IPR051604">
    <property type="entry name" value="Ergot_Alk_Oxidoreductase"/>
</dbReference>
<dbReference type="Gene3D" id="3.40.50.720">
    <property type="entry name" value="NAD(P)-binding Rossmann-like Domain"/>
    <property type="match status" value="1"/>
</dbReference>
<dbReference type="Pfam" id="PF05368">
    <property type="entry name" value="NmrA"/>
    <property type="match status" value="1"/>
</dbReference>
<accession>A0ABV5YA51</accession>
<sequence length="214" mass="23654">MVETQTVFIDAAKAAGIPHIVKLSGKESGIGFDAGRFQGTREHEEIERYLEASGPAWTHLRPSQFMNRYLPGALTGVDPARRELRLPIGDIRLSPVETEDIAKVAVGLLRSEGHEGKAYDMTGPEALSMKEAVEHISDATGADFRYVAVSLEDKLQEFRDRGVPEPAVRIVEQQLAERARHPESHVRLEAHRAFGVEPTGFAEFARRNAKAFLG</sequence>
<name>A0ABV5YA51_9ACTN</name>
<protein>
    <submittedName>
        <fullName evidence="2">NmrA family NAD(P)-binding protein</fullName>
    </submittedName>
</protein>
<evidence type="ECO:0000259" key="1">
    <source>
        <dbReference type="Pfam" id="PF05368"/>
    </source>
</evidence>
<dbReference type="Proteomes" id="UP001589627">
    <property type="component" value="Unassembled WGS sequence"/>
</dbReference>
<dbReference type="PANTHER" id="PTHR43162">
    <property type="match status" value="1"/>
</dbReference>
<proteinExistence type="predicted"/>
<reference evidence="2 3" key="1">
    <citation type="submission" date="2024-09" db="EMBL/GenBank/DDBJ databases">
        <authorList>
            <person name="Sun Q."/>
            <person name="Mori K."/>
        </authorList>
    </citation>
    <scope>NUCLEOTIDE SEQUENCE [LARGE SCALE GENOMIC DNA]</scope>
    <source>
        <strain evidence="2 3">TBRC 0563</strain>
    </source>
</reference>
<keyword evidence="3" id="KW-1185">Reference proteome</keyword>
<feature type="domain" description="NmrA-like" evidence="1">
    <location>
        <begin position="2"/>
        <end position="204"/>
    </location>
</feature>
<evidence type="ECO:0000313" key="3">
    <source>
        <dbReference type="Proteomes" id="UP001589627"/>
    </source>
</evidence>
<dbReference type="PANTHER" id="PTHR43162:SF1">
    <property type="entry name" value="PRESTALK A DIFFERENTIATION PROTEIN A"/>
    <property type="match status" value="1"/>
</dbReference>